<keyword evidence="2" id="KW-0560">Oxidoreductase</keyword>
<dbReference type="GO" id="GO:0016651">
    <property type="term" value="F:oxidoreductase activity, acting on NAD(P)H"/>
    <property type="evidence" value="ECO:0007669"/>
    <property type="project" value="TreeGrafter"/>
</dbReference>
<dbReference type="InterPro" id="IPR014189">
    <property type="entry name" value="Quinone_OxRdtase_PIG3"/>
</dbReference>
<dbReference type="SUPFAM" id="SSF50129">
    <property type="entry name" value="GroES-like"/>
    <property type="match status" value="1"/>
</dbReference>
<gene>
    <name evidence="4" type="ORF">GO014_13170</name>
</gene>
<evidence type="ECO:0000256" key="2">
    <source>
        <dbReference type="ARBA" id="ARBA00023002"/>
    </source>
</evidence>
<dbReference type="SUPFAM" id="SSF51735">
    <property type="entry name" value="NAD(P)-binding Rossmann-fold domains"/>
    <property type="match status" value="1"/>
</dbReference>
<dbReference type="Proteomes" id="UP000438106">
    <property type="component" value="Unassembled WGS sequence"/>
</dbReference>
<protein>
    <submittedName>
        <fullName evidence="4">Zinc-binding dehydrogenase</fullName>
    </submittedName>
</protein>
<dbReference type="AlphaFoldDB" id="A0A7X3FU65"/>
<evidence type="ECO:0000256" key="1">
    <source>
        <dbReference type="ARBA" id="ARBA00022857"/>
    </source>
</evidence>
<dbReference type="InterPro" id="IPR013149">
    <property type="entry name" value="ADH-like_C"/>
</dbReference>
<keyword evidence="5" id="KW-1185">Reference proteome</keyword>
<dbReference type="InterPro" id="IPR036291">
    <property type="entry name" value="NAD(P)-bd_dom_sf"/>
</dbReference>
<dbReference type="PANTHER" id="PTHR48106:SF8">
    <property type="entry name" value="OS02G0805600 PROTEIN"/>
    <property type="match status" value="1"/>
</dbReference>
<dbReference type="GO" id="GO:0008270">
    <property type="term" value="F:zinc ion binding"/>
    <property type="evidence" value="ECO:0007669"/>
    <property type="project" value="InterPro"/>
</dbReference>
<dbReference type="SMART" id="SM00829">
    <property type="entry name" value="PKS_ER"/>
    <property type="match status" value="1"/>
</dbReference>
<dbReference type="PANTHER" id="PTHR48106">
    <property type="entry name" value="QUINONE OXIDOREDUCTASE PIG3-RELATED"/>
    <property type="match status" value="1"/>
</dbReference>
<feature type="domain" description="Enoyl reductase (ER)" evidence="3">
    <location>
        <begin position="16"/>
        <end position="329"/>
    </location>
</feature>
<dbReference type="InterPro" id="IPR013154">
    <property type="entry name" value="ADH-like_N"/>
</dbReference>
<evidence type="ECO:0000313" key="4">
    <source>
        <dbReference type="EMBL" id="MVS99975.1"/>
    </source>
</evidence>
<dbReference type="RefSeq" id="WP_157290796.1">
    <property type="nucleotide sequence ID" value="NZ_WQRF01000003.1"/>
</dbReference>
<dbReference type="PROSITE" id="PS01162">
    <property type="entry name" value="QOR_ZETA_CRYSTAL"/>
    <property type="match status" value="1"/>
</dbReference>
<dbReference type="Gene3D" id="3.90.180.10">
    <property type="entry name" value="Medium-chain alcohol dehydrogenases, catalytic domain"/>
    <property type="match status" value="1"/>
</dbReference>
<name>A0A7X3FU65_9HYPH</name>
<reference evidence="4 5" key="1">
    <citation type="submission" date="2019-12" db="EMBL/GenBank/DDBJ databases">
        <title>Devosia maris sp. nov., isolated from the deep seawater.</title>
        <authorList>
            <person name="Liu Y."/>
        </authorList>
    </citation>
    <scope>NUCLEOTIDE SEQUENCE [LARGE SCALE GENOMIC DNA]</scope>
    <source>
        <strain evidence="4 5">L53-10-65</strain>
    </source>
</reference>
<accession>A0A7X3FU65</accession>
<dbReference type="Pfam" id="PF00107">
    <property type="entry name" value="ADH_zinc_N"/>
    <property type="match status" value="1"/>
</dbReference>
<evidence type="ECO:0000313" key="5">
    <source>
        <dbReference type="Proteomes" id="UP000438106"/>
    </source>
</evidence>
<dbReference type="EMBL" id="WQRF01000003">
    <property type="protein sequence ID" value="MVS99975.1"/>
    <property type="molecule type" value="Genomic_DNA"/>
</dbReference>
<dbReference type="Pfam" id="PF08240">
    <property type="entry name" value="ADH_N"/>
    <property type="match status" value="1"/>
</dbReference>
<proteinExistence type="predicted"/>
<sequence length="340" mass="34992">MNLPEHMTAVSIAEPGGPEVLTPCTSPVPQPGPAEVLIRVAAAGINGPDLAQRRGLYAPPPGASPLPGLEVAGDIVAMGEAVTGFARGDEVMALTNGGGYAEYVAVPFGQVLPLPDKWSLAEAAVLPETWFTITQTLVMRAGLEPGMHVLVHGGAGGIGGAAIQICSIIGAHAIAVVSDTDKASYCDRLGSIATIDRTRENIVDRVMALTDGHGADRVVDLIGGALAAVNIAASARGGHIVQVSTLEGATANVPLRTMMARDLTLSGSTLRPQTAATKAAIAAHIRDNFLASLSAPGWIKPEITTFRLAEAARAHAEMESRRHRGKLILLTPFGAAEPAS</sequence>
<dbReference type="Gene3D" id="3.40.50.720">
    <property type="entry name" value="NAD(P)-binding Rossmann-like Domain"/>
    <property type="match status" value="1"/>
</dbReference>
<dbReference type="GO" id="GO:0070402">
    <property type="term" value="F:NADPH binding"/>
    <property type="evidence" value="ECO:0007669"/>
    <property type="project" value="TreeGrafter"/>
</dbReference>
<dbReference type="InterPro" id="IPR011032">
    <property type="entry name" value="GroES-like_sf"/>
</dbReference>
<dbReference type="NCBIfam" id="TIGR02824">
    <property type="entry name" value="quinone_pig3"/>
    <property type="match status" value="1"/>
</dbReference>
<dbReference type="CDD" id="cd05276">
    <property type="entry name" value="p53_inducible_oxidoreductase"/>
    <property type="match status" value="1"/>
</dbReference>
<comment type="caution">
    <text evidence="4">The sequence shown here is derived from an EMBL/GenBank/DDBJ whole genome shotgun (WGS) entry which is preliminary data.</text>
</comment>
<dbReference type="InterPro" id="IPR002364">
    <property type="entry name" value="Quin_OxRdtase/zeta-crystal_CS"/>
</dbReference>
<keyword evidence="1" id="KW-0521">NADP</keyword>
<evidence type="ECO:0000259" key="3">
    <source>
        <dbReference type="SMART" id="SM00829"/>
    </source>
</evidence>
<organism evidence="4 5">
    <name type="scientific">Devosia marina</name>
    <dbReference type="NCBI Taxonomy" id="2683198"/>
    <lineage>
        <taxon>Bacteria</taxon>
        <taxon>Pseudomonadati</taxon>
        <taxon>Pseudomonadota</taxon>
        <taxon>Alphaproteobacteria</taxon>
        <taxon>Hyphomicrobiales</taxon>
        <taxon>Devosiaceae</taxon>
        <taxon>Devosia</taxon>
    </lineage>
</organism>
<dbReference type="InterPro" id="IPR020843">
    <property type="entry name" value="ER"/>
</dbReference>